<gene>
    <name evidence="1" type="ORF">SAMN02745130_03842</name>
</gene>
<dbReference type="InterPro" id="IPR013397">
    <property type="entry name" value="CRISPR-assoc_prot_Csy1"/>
</dbReference>
<dbReference type="Proteomes" id="UP000190460">
    <property type="component" value="Unassembled WGS sequence"/>
</dbReference>
<proteinExistence type="predicted"/>
<evidence type="ECO:0000313" key="1">
    <source>
        <dbReference type="EMBL" id="SKA96072.1"/>
    </source>
</evidence>
<name>A0A1T4Y2Q4_9GAMM</name>
<accession>A0A1T4Y2Q4</accession>
<dbReference type="AlphaFoldDB" id="A0A1T4Y2Q4"/>
<dbReference type="EMBL" id="FUYB01000033">
    <property type="protein sequence ID" value="SKA96072.1"/>
    <property type="molecule type" value="Genomic_DNA"/>
</dbReference>
<dbReference type="RefSeq" id="WP_078924260.1">
    <property type="nucleotide sequence ID" value="NZ_FUYB01000033.1"/>
</dbReference>
<dbReference type="NCBIfam" id="TIGR02564">
    <property type="entry name" value="cas_Csy1"/>
    <property type="match status" value="1"/>
</dbReference>
<dbReference type="Pfam" id="PF09611">
    <property type="entry name" value="Cas_Csy1"/>
    <property type="match status" value="1"/>
</dbReference>
<sequence length="408" mass="46156">MSNPIVTFLDGRKQKPLKEGKKSAAEIESDYSTLVWVANAAQRAAQLSLVSHPAKFSHPDARATPVLFVGEYKADGFLRSGNACAGQDVVGNAAALDVYAFLSLSLEDGQTVLQHFEAQTAQLKGLLGADEDTFQAWRQSFLQIKNNAEGNKTHPNVKQVYFLVEDSYHLLSVLYPSGLMTEHRERLRNMKFSEATKLAREARRKGQFHAQGFADMAGMLTQHFGGTKPQNVSKLNSNNGGEAWLLPCFPPELDSRYLRLPKTDFFKTLYSKDKDLQELLAGLHKLFAIEHYTNVAIREQRKRLMAQVFEWVLERAMRLQLQPAAWSTAQGFELPLAQQLWLDAAFLDQRATHVTWQEDIAEAVIAWFIPTYNRSRSKNDAVTLGVTEVTAFQNELVTYFRQHKDYLQ</sequence>
<organism evidence="1 2">
    <name type="scientific">Thiothrix eikelboomii</name>
    <dbReference type="NCBI Taxonomy" id="92487"/>
    <lineage>
        <taxon>Bacteria</taxon>
        <taxon>Pseudomonadati</taxon>
        <taxon>Pseudomonadota</taxon>
        <taxon>Gammaproteobacteria</taxon>
        <taxon>Thiotrichales</taxon>
        <taxon>Thiotrichaceae</taxon>
        <taxon>Thiothrix</taxon>
    </lineage>
</organism>
<dbReference type="OrthoDB" id="9815616at2"/>
<reference evidence="1 2" key="1">
    <citation type="submission" date="2017-02" db="EMBL/GenBank/DDBJ databases">
        <authorList>
            <person name="Peterson S.W."/>
        </authorList>
    </citation>
    <scope>NUCLEOTIDE SEQUENCE [LARGE SCALE GENOMIC DNA]</scope>
    <source>
        <strain evidence="1 2">ATCC 49788</strain>
    </source>
</reference>
<dbReference type="STRING" id="92487.SAMN02745130_03842"/>
<keyword evidence="2" id="KW-1185">Reference proteome</keyword>
<protein>
    <submittedName>
        <fullName evidence="1">CRISPR-associated protein Csy1</fullName>
    </submittedName>
</protein>
<evidence type="ECO:0000313" key="2">
    <source>
        <dbReference type="Proteomes" id="UP000190460"/>
    </source>
</evidence>